<feature type="transmembrane region" description="Helical" evidence="2">
    <location>
        <begin position="203"/>
        <end position="221"/>
    </location>
</feature>
<dbReference type="STRING" id="369723.Strop_2467"/>
<dbReference type="eggNOG" id="COG5395">
    <property type="taxonomic scope" value="Bacteria"/>
</dbReference>
<dbReference type="KEGG" id="stp:Strop_2467"/>
<dbReference type="HOGENOM" id="CLU_078522_1_0_11"/>
<feature type="region of interest" description="Disordered" evidence="1">
    <location>
        <begin position="226"/>
        <end position="273"/>
    </location>
</feature>
<name>A4X7R3_SALTO</name>
<dbReference type="AlphaFoldDB" id="A4X7R3"/>
<keyword evidence="2" id="KW-1133">Transmembrane helix</keyword>
<organism evidence="3 4">
    <name type="scientific">Salinispora tropica (strain ATCC BAA-916 / DSM 44818 / JCM 13857 / NBRC 105044 / CNB-440)</name>
    <dbReference type="NCBI Taxonomy" id="369723"/>
    <lineage>
        <taxon>Bacteria</taxon>
        <taxon>Bacillati</taxon>
        <taxon>Actinomycetota</taxon>
        <taxon>Actinomycetes</taxon>
        <taxon>Micromonosporales</taxon>
        <taxon>Micromonosporaceae</taxon>
        <taxon>Salinispora</taxon>
    </lineage>
</organism>
<feature type="transmembrane region" description="Helical" evidence="2">
    <location>
        <begin position="27"/>
        <end position="49"/>
    </location>
</feature>
<sequence length="273" mass="29279">MGLSPPGGSQTPQRTGAVVPSPPKREWLVPAGLIALSAIPVIAGTFRVTELTSDAAVTPDNARFFASPAPVLVHIVSSALYCLFGALQFARGFRRRRLDWHRTAGRLLLPLGLASALSGLWMTTFYDRPAQDNELLTGIRLVAGAAMVGCLILGFTSIRQRKTNRHRAWMARAYAIGLGAGTQALTNAPWILLTGESTGNPRALLMLAGWLINIAVVEWALRRRPAQPRRAAGGRSPRTRDTESSRLTASRSGQGSRTGGGEWVDAHGRRSGA</sequence>
<evidence type="ECO:0000256" key="2">
    <source>
        <dbReference type="SAM" id="Phobius"/>
    </source>
</evidence>
<dbReference type="Proteomes" id="UP000000235">
    <property type="component" value="Chromosome"/>
</dbReference>
<dbReference type="Pfam" id="PF10067">
    <property type="entry name" value="DUF2306"/>
    <property type="match status" value="1"/>
</dbReference>
<feature type="transmembrane region" description="Helical" evidence="2">
    <location>
        <begin position="138"/>
        <end position="158"/>
    </location>
</feature>
<reference evidence="4" key="1">
    <citation type="journal article" date="2007" name="Proc. Natl. Acad. Sci. U.S.A.">
        <title>Genome sequencing reveals complex secondary metabolome in the marine actinomycete Salinispora tropica.</title>
        <authorList>
            <person name="Udwary D.W."/>
            <person name="Zeigler L."/>
            <person name="Asolkar R.N."/>
            <person name="Singan V."/>
            <person name="Lapidus A."/>
            <person name="Fenical W."/>
            <person name="Jensen P.R."/>
            <person name="Moore B.S."/>
        </authorList>
    </citation>
    <scope>NUCLEOTIDE SEQUENCE [LARGE SCALE GENOMIC DNA]</scope>
    <source>
        <strain evidence="4">ATCC BAA-916 / DSM 44818 / CNB-440</strain>
    </source>
</reference>
<keyword evidence="4" id="KW-1185">Reference proteome</keyword>
<keyword evidence="2" id="KW-0472">Membrane</keyword>
<evidence type="ECO:0000313" key="3">
    <source>
        <dbReference type="EMBL" id="ABP54913.1"/>
    </source>
</evidence>
<evidence type="ECO:0000256" key="1">
    <source>
        <dbReference type="SAM" id="MobiDB-lite"/>
    </source>
</evidence>
<feature type="compositionally biased region" description="Basic and acidic residues" evidence="1">
    <location>
        <begin position="264"/>
        <end position="273"/>
    </location>
</feature>
<gene>
    <name evidence="3" type="ordered locus">Strop_2467</name>
</gene>
<accession>A4X7R3</accession>
<feature type="transmembrane region" description="Helical" evidence="2">
    <location>
        <begin position="69"/>
        <end position="87"/>
    </location>
</feature>
<protein>
    <recommendedName>
        <fullName evidence="5">DUF2306 domain-containing protein</fullName>
    </recommendedName>
</protein>
<feature type="transmembrane region" description="Helical" evidence="2">
    <location>
        <begin position="170"/>
        <end position="191"/>
    </location>
</feature>
<feature type="transmembrane region" description="Helical" evidence="2">
    <location>
        <begin position="107"/>
        <end position="126"/>
    </location>
</feature>
<keyword evidence="2" id="KW-0812">Transmembrane</keyword>
<feature type="region of interest" description="Disordered" evidence="1">
    <location>
        <begin position="1"/>
        <end position="22"/>
    </location>
</feature>
<dbReference type="PATRIC" id="fig|369723.5.peg.2542"/>
<proteinExistence type="predicted"/>
<dbReference type="InterPro" id="IPR018750">
    <property type="entry name" value="DUF2306_membrane"/>
</dbReference>
<dbReference type="EMBL" id="CP000667">
    <property type="protein sequence ID" value="ABP54913.1"/>
    <property type="molecule type" value="Genomic_DNA"/>
</dbReference>
<evidence type="ECO:0000313" key="4">
    <source>
        <dbReference type="Proteomes" id="UP000000235"/>
    </source>
</evidence>
<evidence type="ECO:0008006" key="5">
    <source>
        <dbReference type="Google" id="ProtNLM"/>
    </source>
</evidence>